<feature type="compositionally biased region" description="Basic and acidic residues" evidence="2">
    <location>
        <begin position="253"/>
        <end position="263"/>
    </location>
</feature>
<feature type="compositionally biased region" description="Basic and acidic residues" evidence="2">
    <location>
        <begin position="364"/>
        <end position="394"/>
    </location>
</feature>
<dbReference type="AlphaFoldDB" id="A0A388KGI2"/>
<feature type="region of interest" description="Disordered" evidence="2">
    <location>
        <begin position="235"/>
        <end position="279"/>
    </location>
</feature>
<protein>
    <submittedName>
        <fullName evidence="3">Uncharacterized protein</fullName>
    </submittedName>
</protein>
<gene>
    <name evidence="3" type="ORF">CBR_g3874</name>
</gene>
<feature type="compositionally biased region" description="Pro residues" evidence="2">
    <location>
        <begin position="772"/>
        <end position="794"/>
    </location>
</feature>
<evidence type="ECO:0000256" key="1">
    <source>
        <dbReference type="SAM" id="Coils"/>
    </source>
</evidence>
<feature type="compositionally biased region" description="Basic and acidic residues" evidence="2">
    <location>
        <begin position="403"/>
        <end position="431"/>
    </location>
</feature>
<feature type="compositionally biased region" description="Basic and acidic residues" evidence="2">
    <location>
        <begin position="57"/>
        <end position="145"/>
    </location>
</feature>
<accession>A0A388KGI2</accession>
<evidence type="ECO:0000313" key="4">
    <source>
        <dbReference type="Proteomes" id="UP000265515"/>
    </source>
</evidence>
<dbReference type="Proteomes" id="UP000265515">
    <property type="component" value="Unassembled WGS sequence"/>
</dbReference>
<comment type="caution">
    <text evidence="3">The sequence shown here is derived from an EMBL/GenBank/DDBJ whole genome shotgun (WGS) entry which is preliminary data.</text>
</comment>
<keyword evidence="4" id="KW-1185">Reference proteome</keyword>
<feature type="region of interest" description="Disordered" evidence="2">
    <location>
        <begin position="173"/>
        <end position="206"/>
    </location>
</feature>
<keyword evidence="1" id="KW-0175">Coiled coil</keyword>
<dbReference type="PANTHER" id="PTHR31016:SF2">
    <property type="entry name" value="OS04G0228100 PROTEIN"/>
    <property type="match status" value="1"/>
</dbReference>
<feature type="compositionally biased region" description="Basic and acidic residues" evidence="2">
    <location>
        <begin position="342"/>
        <end position="354"/>
    </location>
</feature>
<dbReference type="PANTHER" id="PTHR31016">
    <property type="entry name" value="OS04G0228100 PROTEIN"/>
    <property type="match status" value="1"/>
</dbReference>
<proteinExistence type="predicted"/>
<dbReference type="OrthoDB" id="1924603at2759"/>
<feature type="coiled-coil region" evidence="1">
    <location>
        <begin position="639"/>
        <end position="717"/>
    </location>
</feature>
<dbReference type="Gramene" id="GBG69174">
    <property type="protein sequence ID" value="GBG69174"/>
    <property type="gene ID" value="CBR_g3874"/>
</dbReference>
<feature type="compositionally biased region" description="Polar residues" evidence="2">
    <location>
        <begin position="27"/>
        <end position="41"/>
    </location>
</feature>
<feature type="region of interest" description="Disordered" evidence="2">
    <location>
        <begin position="319"/>
        <end position="431"/>
    </location>
</feature>
<evidence type="ECO:0000256" key="2">
    <source>
        <dbReference type="SAM" id="MobiDB-lite"/>
    </source>
</evidence>
<feature type="region of interest" description="Disordered" evidence="2">
    <location>
        <begin position="585"/>
        <end position="625"/>
    </location>
</feature>
<dbReference type="EMBL" id="BFEA01000111">
    <property type="protein sequence ID" value="GBG69174.1"/>
    <property type="molecule type" value="Genomic_DNA"/>
</dbReference>
<feature type="region of interest" description="Disordered" evidence="2">
    <location>
        <begin position="767"/>
        <end position="828"/>
    </location>
</feature>
<reference evidence="3 4" key="1">
    <citation type="journal article" date="2018" name="Cell">
        <title>The Chara Genome: Secondary Complexity and Implications for Plant Terrestrialization.</title>
        <authorList>
            <person name="Nishiyama T."/>
            <person name="Sakayama H."/>
            <person name="Vries J.D."/>
            <person name="Buschmann H."/>
            <person name="Saint-Marcoux D."/>
            <person name="Ullrich K.K."/>
            <person name="Haas F.B."/>
            <person name="Vanderstraeten L."/>
            <person name="Becker D."/>
            <person name="Lang D."/>
            <person name="Vosolsobe S."/>
            <person name="Rombauts S."/>
            <person name="Wilhelmsson P.K.I."/>
            <person name="Janitza P."/>
            <person name="Kern R."/>
            <person name="Heyl A."/>
            <person name="Rumpler F."/>
            <person name="Villalobos L.I.A.C."/>
            <person name="Clay J.M."/>
            <person name="Skokan R."/>
            <person name="Toyoda A."/>
            <person name="Suzuki Y."/>
            <person name="Kagoshima H."/>
            <person name="Schijlen E."/>
            <person name="Tajeshwar N."/>
            <person name="Catarino B."/>
            <person name="Hetherington A.J."/>
            <person name="Saltykova A."/>
            <person name="Bonnot C."/>
            <person name="Breuninger H."/>
            <person name="Symeonidi A."/>
            <person name="Radhakrishnan G.V."/>
            <person name="Van Nieuwerburgh F."/>
            <person name="Deforce D."/>
            <person name="Chang C."/>
            <person name="Karol K.G."/>
            <person name="Hedrich R."/>
            <person name="Ulvskov P."/>
            <person name="Glockner G."/>
            <person name="Delwiche C.F."/>
            <person name="Petrasek J."/>
            <person name="Van de Peer Y."/>
            <person name="Friml J."/>
            <person name="Beilby M."/>
            <person name="Dolan L."/>
            <person name="Kohara Y."/>
            <person name="Sugano S."/>
            <person name="Fujiyama A."/>
            <person name="Delaux P.-M."/>
            <person name="Quint M."/>
            <person name="TheiBen G."/>
            <person name="Hagemann M."/>
            <person name="Harholt J."/>
            <person name="Dunand C."/>
            <person name="Zachgo S."/>
            <person name="Langdale J."/>
            <person name="Maumus F."/>
            <person name="Straeten D.V.D."/>
            <person name="Gould S.B."/>
            <person name="Rensing S.A."/>
        </authorList>
    </citation>
    <scope>NUCLEOTIDE SEQUENCE [LARGE SCALE GENOMIC DNA]</scope>
    <source>
        <strain evidence="3 4">S276</strain>
    </source>
</reference>
<name>A0A388KGI2_CHABU</name>
<feature type="compositionally biased region" description="Basic and acidic residues" evidence="2">
    <location>
        <begin position="14"/>
        <end position="24"/>
    </location>
</feature>
<sequence length="839" mass="91552">MGVDAASQASESCDDVHEQHRRWESGSWDTVSTVSDISSNWRWGPSGSGKWPSATEKGSDIEGDKRGSDLERDNKRGCGFERDNKRGADFERESKRGSDFERDKRGADLESDRRWDDRWTGARKREEGDTRRLSQAESRRISGDVAERVKKWESGRFDSMKLESLLGMDEERKVSGLERSTSLRAGSAAGPGKEGRRPFQLTLDRHSIANKRGSECNLLDEKWREGASPRRKILEKWGMEAAHTPSVRPTLDSPRRRGGEGLERSASMRPSMGSDWRGSEQYQPLDFGLRHVASESRFVAAALLSTKAGEFDPEGGLLSFSTSARPGGEVTPRKFGGVVDTRTPEKDGGVEGRRNWSATGAESRSPERRRGMLETRGTESRRFSENWGGSDRRPPSARLYGRATKDDVPLPPERRLLSLESMKRRGLDRQRSIRQDEMSPCPVVGGLDRQRSIRQEEMSPRPVLGGLDRQRSIRHEEMSPRSAVAHGQANGTGEGFWGLIHKAKSVLLERGAAAVLEEDERRDHDEASGHSSAVLKGLDALTSSLFTIGDTLGSALEGGGNYLADLRSADAAKLEARCAADAAAFSTAKDSRSGADGTLPKGRGGRACSEDGSTRRGSVPDPGPAISMSTQLKASRDVAAAMAAKAKQLHRQLRAARAEMEFAKDRTSQLEEENKKLRESLETGLRMDEDPLIRKQLETLLAEKARLAQENAALTRENQTLLMLVEMHQLQNQDYASEVGSVLEFCDSQEAVGSVLGLDLSNGSGFVNGGPPCSPSPLPSSAPPPPPLPPPAPPLRRNLFASHANGFAHAEGQALSEPQDQLPGKGDVCGSDQVIAVAV</sequence>
<evidence type="ECO:0000313" key="3">
    <source>
        <dbReference type="EMBL" id="GBG69174.1"/>
    </source>
</evidence>
<feature type="compositionally biased region" description="Basic and acidic residues" evidence="2">
    <location>
        <begin position="193"/>
        <end position="206"/>
    </location>
</feature>
<organism evidence="3 4">
    <name type="scientific">Chara braunii</name>
    <name type="common">Braun's stonewort</name>
    <dbReference type="NCBI Taxonomy" id="69332"/>
    <lineage>
        <taxon>Eukaryota</taxon>
        <taxon>Viridiplantae</taxon>
        <taxon>Streptophyta</taxon>
        <taxon>Charophyceae</taxon>
        <taxon>Charales</taxon>
        <taxon>Characeae</taxon>
        <taxon>Chara</taxon>
    </lineage>
</organism>
<feature type="region of interest" description="Disordered" evidence="2">
    <location>
        <begin position="1"/>
        <end position="145"/>
    </location>
</feature>